<sequence>MYRDQLRLLLEPRTTFNKWREYSRLADRTTEFLWQQVLQGLRTQVQKKPTAPSNPLHVIGDVNLPDKVQQVLKCGPKFAVEPRRTSPELLGMVRHVSKQVPEGDVDRPSLLGNMNRLRWLAQCLFYFECLIICDYLAKSL</sequence>
<keyword evidence="2" id="KW-1185">Reference proteome</keyword>
<organism evidence="1 2">
    <name type="scientific">Rhipicephalus sanguineus</name>
    <name type="common">Brown dog tick</name>
    <name type="synonym">Ixodes sanguineus</name>
    <dbReference type="NCBI Taxonomy" id="34632"/>
    <lineage>
        <taxon>Eukaryota</taxon>
        <taxon>Metazoa</taxon>
        <taxon>Ecdysozoa</taxon>
        <taxon>Arthropoda</taxon>
        <taxon>Chelicerata</taxon>
        <taxon>Arachnida</taxon>
        <taxon>Acari</taxon>
        <taxon>Parasitiformes</taxon>
        <taxon>Ixodida</taxon>
        <taxon>Ixodoidea</taxon>
        <taxon>Ixodidae</taxon>
        <taxon>Rhipicephalinae</taxon>
        <taxon>Rhipicephalus</taxon>
        <taxon>Rhipicephalus</taxon>
    </lineage>
</organism>
<dbReference type="Proteomes" id="UP000821837">
    <property type="component" value="Chromosome 6"/>
</dbReference>
<name>A0A9D4PMP8_RHISA</name>
<protein>
    <submittedName>
        <fullName evidence="1">Uncharacterized protein</fullName>
    </submittedName>
</protein>
<evidence type="ECO:0000313" key="1">
    <source>
        <dbReference type="EMBL" id="KAH7946661.1"/>
    </source>
</evidence>
<dbReference type="VEuPathDB" id="VectorBase:RSAN_026141"/>
<proteinExistence type="predicted"/>
<reference evidence="1" key="2">
    <citation type="submission" date="2021-09" db="EMBL/GenBank/DDBJ databases">
        <authorList>
            <person name="Jia N."/>
            <person name="Wang J."/>
            <person name="Shi W."/>
            <person name="Du L."/>
            <person name="Sun Y."/>
            <person name="Zhan W."/>
            <person name="Jiang J."/>
            <person name="Wang Q."/>
            <person name="Zhang B."/>
            <person name="Ji P."/>
            <person name="Sakyi L.B."/>
            <person name="Cui X."/>
            <person name="Yuan T."/>
            <person name="Jiang B."/>
            <person name="Yang W."/>
            <person name="Lam T.T.-Y."/>
            <person name="Chang Q."/>
            <person name="Ding S."/>
            <person name="Wang X."/>
            <person name="Zhu J."/>
            <person name="Ruan X."/>
            <person name="Zhao L."/>
            <person name="Wei J."/>
            <person name="Que T."/>
            <person name="Du C."/>
            <person name="Cheng J."/>
            <person name="Dai P."/>
            <person name="Han X."/>
            <person name="Huang E."/>
            <person name="Gao Y."/>
            <person name="Liu J."/>
            <person name="Shao H."/>
            <person name="Ye R."/>
            <person name="Li L."/>
            <person name="Wei W."/>
            <person name="Wang X."/>
            <person name="Wang C."/>
            <person name="Huo Q."/>
            <person name="Li W."/>
            <person name="Guo W."/>
            <person name="Chen H."/>
            <person name="Chen S."/>
            <person name="Zhou L."/>
            <person name="Zhou L."/>
            <person name="Ni X."/>
            <person name="Tian J."/>
            <person name="Zhou Y."/>
            <person name="Sheng Y."/>
            <person name="Liu T."/>
            <person name="Pan Y."/>
            <person name="Xia L."/>
            <person name="Li J."/>
            <person name="Zhao F."/>
            <person name="Cao W."/>
        </authorList>
    </citation>
    <scope>NUCLEOTIDE SEQUENCE</scope>
    <source>
        <strain evidence="1">Rsan-2018</strain>
        <tissue evidence="1">Larvae</tissue>
    </source>
</reference>
<comment type="caution">
    <text evidence="1">The sequence shown here is derived from an EMBL/GenBank/DDBJ whole genome shotgun (WGS) entry which is preliminary data.</text>
</comment>
<evidence type="ECO:0000313" key="2">
    <source>
        <dbReference type="Proteomes" id="UP000821837"/>
    </source>
</evidence>
<dbReference type="EMBL" id="JABSTV010001252">
    <property type="protein sequence ID" value="KAH7946661.1"/>
    <property type="molecule type" value="Genomic_DNA"/>
</dbReference>
<reference evidence="1" key="1">
    <citation type="journal article" date="2020" name="Cell">
        <title>Large-Scale Comparative Analyses of Tick Genomes Elucidate Their Genetic Diversity and Vector Capacities.</title>
        <authorList>
            <consortium name="Tick Genome and Microbiome Consortium (TIGMIC)"/>
            <person name="Jia N."/>
            <person name="Wang J."/>
            <person name="Shi W."/>
            <person name="Du L."/>
            <person name="Sun Y."/>
            <person name="Zhan W."/>
            <person name="Jiang J.F."/>
            <person name="Wang Q."/>
            <person name="Zhang B."/>
            <person name="Ji P."/>
            <person name="Bell-Sakyi L."/>
            <person name="Cui X.M."/>
            <person name="Yuan T.T."/>
            <person name="Jiang B.G."/>
            <person name="Yang W.F."/>
            <person name="Lam T.T."/>
            <person name="Chang Q.C."/>
            <person name="Ding S.J."/>
            <person name="Wang X.J."/>
            <person name="Zhu J.G."/>
            <person name="Ruan X.D."/>
            <person name="Zhao L."/>
            <person name="Wei J.T."/>
            <person name="Ye R.Z."/>
            <person name="Que T.C."/>
            <person name="Du C.H."/>
            <person name="Zhou Y.H."/>
            <person name="Cheng J.X."/>
            <person name="Dai P.F."/>
            <person name="Guo W.B."/>
            <person name="Han X.H."/>
            <person name="Huang E.J."/>
            <person name="Li L.F."/>
            <person name="Wei W."/>
            <person name="Gao Y.C."/>
            <person name="Liu J.Z."/>
            <person name="Shao H.Z."/>
            <person name="Wang X."/>
            <person name="Wang C.C."/>
            <person name="Yang T.C."/>
            <person name="Huo Q.B."/>
            <person name="Li W."/>
            <person name="Chen H.Y."/>
            <person name="Chen S.E."/>
            <person name="Zhou L.G."/>
            <person name="Ni X.B."/>
            <person name="Tian J.H."/>
            <person name="Sheng Y."/>
            <person name="Liu T."/>
            <person name="Pan Y.S."/>
            <person name="Xia L.Y."/>
            <person name="Li J."/>
            <person name="Zhao F."/>
            <person name="Cao W.C."/>
        </authorList>
    </citation>
    <scope>NUCLEOTIDE SEQUENCE</scope>
    <source>
        <strain evidence="1">Rsan-2018</strain>
    </source>
</reference>
<accession>A0A9D4PMP8</accession>
<gene>
    <name evidence="1" type="ORF">HPB52_003155</name>
</gene>
<dbReference type="AlphaFoldDB" id="A0A9D4PMP8"/>